<evidence type="ECO:0000313" key="1">
    <source>
        <dbReference type="EMBL" id="MDT0556153.1"/>
    </source>
</evidence>
<organism evidence="1 2">
    <name type="scientific">Patiriisocius hiemis</name>
    <dbReference type="NCBI Taxonomy" id="3075604"/>
    <lineage>
        <taxon>Bacteria</taxon>
        <taxon>Pseudomonadati</taxon>
        <taxon>Bacteroidota</taxon>
        <taxon>Flavobacteriia</taxon>
        <taxon>Flavobacteriales</taxon>
        <taxon>Flavobacteriaceae</taxon>
        <taxon>Patiriisocius</taxon>
    </lineage>
</organism>
<reference evidence="1 2" key="1">
    <citation type="submission" date="2023-09" db="EMBL/GenBank/DDBJ databases">
        <authorList>
            <person name="Rey-Velasco X."/>
        </authorList>
    </citation>
    <scope>NUCLEOTIDE SEQUENCE [LARGE SCALE GENOMIC DNA]</scope>
    <source>
        <strain evidence="1 2">W242</strain>
    </source>
</reference>
<gene>
    <name evidence="1" type="ORF">RM538_09065</name>
</gene>
<proteinExistence type="predicted"/>
<sequence length="145" mass="17149">MNTRTNFKYVEWRDTKGLHADSVNAISDLKFLKDELQFLKDLVAEHTLELIYGKPHEEAVRIGAELRTFDNRLKNLLKNLVIHSNNLQVLTDDIDVPNELQDYKNVHYKLMIEVMDFHSDVKNAKHKIFKMMSSMMKESKQKKMR</sequence>
<name>A0ABU2YGH3_9FLAO</name>
<protein>
    <submittedName>
        <fullName evidence="1">Uncharacterized protein</fullName>
    </submittedName>
</protein>
<dbReference type="EMBL" id="JAVRHZ010000005">
    <property type="protein sequence ID" value="MDT0556153.1"/>
    <property type="molecule type" value="Genomic_DNA"/>
</dbReference>
<evidence type="ECO:0000313" key="2">
    <source>
        <dbReference type="Proteomes" id="UP001254488"/>
    </source>
</evidence>
<comment type="caution">
    <text evidence="1">The sequence shown here is derived from an EMBL/GenBank/DDBJ whole genome shotgun (WGS) entry which is preliminary data.</text>
</comment>
<dbReference type="Proteomes" id="UP001254488">
    <property type="component" value="Unassembled WGS sequence"/>
</dbReference>
<accession>A0ABU2YGH3</accession>
<keyword evidence="2" id="KW-1185">Reference proteome</keyword>
<dbReference type="RefSeq" id="WP_311333108.1">
    <property type="nucleotide sequence ID" value="NZ_JAVRHZ010000005.1"/>
</dbReference>